<evidence type="ECO:0000256" key="1">
    <source>
        <dbReference type="ARBA" id="ARBA00005889"/>
    </source>
</evidence>
<name>A0A9Q0I1S5_9POAL</name>
<evidence type="ECO:0000256" key="7">
    <source>
        <dbReference type="SAM" id="MobiDB-lite"/>
    </source>
</evidence>
<keyword evidence="10" id="KW-1185">Reference proteome</keyword>
<feature type="region of interest" description="Disordered" evidence="7">
    <location>
        <begin position="698"/>
        <end position="725"/>
    </location>
</feature>
<keyword evidence="2 6" id="KW-0479">Metal-binding</keyword>
<dbReference type="InterPro" id="IPR031052">
    <property type="entry name" value="FHY3/FAR1"/>
</dbReference>
<dbReference type="InterPro" id="IPR018289">
    <property type="entry name" value="MULE_transposase_dom"/>
</dbReference>
<accession>A0A9Q0I1S5</accession>
<dbReference type="OrthoDB" id="591056at2759"/>
<evidence type="ECO:0000259" key="8">
    <source>
        <dbReference type="PROSITE" id="PS50966"/>
    </source>
</evidence>
<comment type="function">
    <text evidence="6">Putative transcription activator involved in regulating light control of development.</text>
</comment>
<evidence type="ECO:0000256" key="6">
    <source>
        <dbReference type="RuleBase" id="RU367018"/>
    </source>
</evidence>
<dbReference type="Proteomes" id="UP001151287">
    <property type="component" value="Unassembled WGS sequence"/>
</dbReference>
<keyword evidence="3 5" id="KW-0863">Zinc-finger</keyword>
<keyword evidence="6" id="KW-0539">Nucleus</keyword>
<evidence type="ECO:0000256" key="5">
    <source>
        <dbReference type="PROSITE-ProRule" id="PRU00325"/>
    </source>
</evidence>
<dbReference type="Pfam" id="PF03101">
    <property type="entry name" value="FAR1"/>
    <property type="match status" value="1"/>
</dbReference>
<proteinExistence type="inferred from homology"/>
<organism evidence="9 10">
    <name type="scientific">Rhynchospora breviuscula</name>
    <dbReference type="NCBI Taxonomy" id="2022672"/>
    <lineage>
        <taxon>Eukaryota</taxon>
        <taxon>Viridiplantae</taxon>
        <taxon>Streptophyta</taxon>
        <taxon>Embryophyta</taxon>
        <taxon>Tracheophyta</taxon>
        <taxon>Spermatophyta</taxon>
        <taxon>Magnoliopsida</taxon>
        <taxon>Liliopsida</taxon>
        <taxon>Poales</taxon>
        <taxon>Cyperaceae</taxon>
        <taxon>Cyperoideae</taxon>
        <taxon>Rhynchosporeae</taxon>
        <taxon>Rhynchospora</taxon>
    </lineage>
</organism>
<dbReference type="InterPro" id="IPR058778">
    <property type="entry name" value="HTH_FAR1-11-like"/>
</dbReference>
<comment type="caution">
    <text evidence="9">The sequence shown here is derived from an EMBL/GenBank/DDBJ whole genome shotgun (WGS) entry which is preliminary data.</text>
</comment>
<comment type="similarity">
    <text evidence="1 6">Belongs to the FHY3/FAR1 family.</text>
</comment>
<dbReference type="InterPro" id="IPR006564">
    <property type="entry name" value="Znf_PMZ"/>
</dbReference>
<feature type="domain" description="SWIM-type" evidence="8">
    <location>
        <begin position="553"/>
        <end position="602"/>
    </location>
</feature>
<dbReference type="Pfam" id="PF26175">
    <property type="entry name" value="HTH_FAR1"/>
    <property type="match status" value="1"/>
</dbReference>
<evidence type="ECO:0000313" key="10">
    <source>
        <dbReference type="Proteomes" id="UP001151287"/>
    </source>
</evidence>
<dbReference type="InterPro" id="IPR007527">
    <property type="entry name" value="Znf_SWIM"/>
</dbReference>
<evidence type="ECO:0000256" key="2">
    <source>
        <dbReference type="ARBA" id="ARBA00022723"/>
    </source>
</evidence>
<keyword evidence="4 6" id="KW-0862">Zinc</keyword>
<reference evidence="9" key="1">
    <citation type="journal article" date="2022" name="Cell">
        <title>Repeat-based holocentromeres influence genome architecture and karyotype evolution.</title>
        <authorList>
            <person name="Hofstatter P.G."/>
            <person name="Thangavel G."/>
            <person name="Lux T."/>
            <person name="Neumann P."/>
            <person name="Vondrak T."/>
            <person name="Novak P."/>
            <person name="Zhang M."/>
            <person name="Costa L."/>
            <person name="Castellani M."/>
            <person name="Scott A."/>
            <person name="Toegelov H."/>
            <person name="Fuchs J."/>
            <person name="Mata-Sucre Y."/>
            <person name="Dias Y."/>
            <person name="Vanzela A.L.L."/>
            <person name="Huettel B."/>
            <person name="Almeida C.C.S."/>
            <person name="Simkova H."/>
            <person name="Souza G."/>
            <person name="Pedrosa-Harand A."/>
            <person name="Macas J."/>
            <person name="Mayer K.F.X."/>
            <person name="Houben A."/>
            <person name="Marques A."/>
        </authorList>
    </citation>
    <scope>NUCLEOTIDE SEQUENCE</scope>
    <source>
        <strain evidence="9">RhyBre1mFocal</strain>
    </source>
</reference>
<dbReference type="InterPro" id="IPR004330">
    <property type="entry name" value="FAR1_DNA_bnd_dom"/>
</dbReference>
<dbReference type="PROSITE" id="PS50966">
    <property type="entry name" value="ZF_SWIM"/>
    <property type="match status" value="1"/>
</dbReference>
<evidence type="ECO:0000256" key="3">
    <source>
        <dbReference type="ARBA" id="ARBA00022771"/>
    </source>
</evidence>
<evidence type="ECO:0000256" key="4">
    <source>
        <dbReference type="ARBA" id="ARBA00022833"/>
    </source>
</evidence>
<dbReference type="Pfam" id="PF04434">
    <property type="entry name" value="SWIM"/>
    <property type="match status" value="1"/>
</dbReference>
<dbReference type="Pfam" id="PF10551">
    <property type="entry name" value="MULE"/>
    <property type="match status" value="1"/>
</dbReference>
<dbReference type="GO" id="GO:0006355">
    <property type="term" value="P:regulation of DNA-templated transcription"/>
    <property type="evidence" value="ECO:0007669"/>
    <property type="project" value="UniProtKB-UniRule"/>
</dbReference>
<dbReference type="EMBL" id="JAMQYH010000001">
    <property type="protein sequence ID" value="KAJ1704713.1"/>
    <property type="molecule type" value="Genomic_DNA"/>
</dbReference>
<sequence>MEITPFSSKPNIIQTPKQKCPCCTDHCYIDSYRVDEDDEFTDPNCTPNNSGDQVSVPAPYVGQSFETDEDAIEYYNNFARCNGFLVRRERSKGNPDHPMGVYKRELVCHRAGAPLSAKPGQTNRLKRKKPERCRCEAQMVIKKSISGGSAKWAVINFSNVHNHDLLEVNFVHYQPPYHHRYISQADRDRIIALAKGGCNVGLIIRALEMEKGIKTGQLTFSERDVKNFLHASKTVNPELERVELLKYCKSMKEKIPDFRYEVSIMEDNKLENIAWSYVESIRSYKAFGDVVIFDVGHRLCTYDRPILTWFGLDNNGNIIFFSCAVLFDEKLESYRWALQAFLRLLDGKYPQTILTDFNMNLKEIIQTDLPETKHAHSFDHIISKLSSWFSAPLGPQYEKFKTEFCQLTELKQIEEFEREWQRIVLQFGLVLDRHAEFLFLNRFFWGLAYLKNWFFGGLLGGEHNLKIRGFFRRFLNSQTKLKDFIEQVGVAVDFQNQAAEETNQNQIQTNLKTCLPLEEHASTILTPYSFAIFQKEISLSTHYAVYETATETYLVEHHLKTGGGGHIVTCIPSSEEVSCTCKGFEFLGVLCRHALRVLSLKNCFVVPDRYLLLRWRRESNLFPKSSGFKYRSQALKSLGSILVQESAITKDRFDYVQWHLGKLLNHVREMEAGPANVAEDDWLDAGMPIIAEMDVGPTRKIAPRGRPRKQKSTVKVANEEDAALS</sequence>
<dbReference type="GO" id="GO:0008270">
    <property type="term" value="F:zinc ion binding"/>
    <property type="evidence" value="ECO:0007669"/>
    <property type="project" value="UniProtKB-UniRule"/>
</dbReference>
<comment type="subcellular location">
    <subcellularLocation>
        <location evidence="6">Nucleus</location>
    </subcellularLocation>
</comment>
<dbReference type="PANTHER" id="PTHR31669">
    <property type="entry name" value="PROTEIN FAR1-RELATED SEQUENCE 10-RELATED"/>
    <property type="match status" value="1"/>
</dbReference>
<dbReference type="AlphaFoldDB" id="A0A9Q0I1S5"/>
<dbReference type="SMART" id="SM00575">
    <property type="entry name" value="ZnF_PMZ"/>
    <property type="match status" value="1"/>
</dbReference>
<dbReference type="GO" id="GO:0005634">
    <property type="term" value="C:nucleus"/>
    <property type="evidence" value="ECO:0007669"/>
    <property type="project" value="UniProtKB-SubCell"/>
</dbReference>
<feature type="compositionally biased region" description="Basic residues" evidence="7">
    <location>
        <begin position="701"/>
        <end position="712"/>
    </location>
</feature>
<evidence type="ECO:0000313" key="9">
    <source>
        <dbReference type="EMBL" id="KAJ1704713.1"/>
    </source>
</evidence>
<dbReference type="PANTHER" id="PTHR31669:SF174">
    <property type="entry name" value="PROTEIN FAR1-RELATED SEQUENCE 10-RELATED"/>
    <property type="match status" value="1"/>
</dbReference>
<gene>
    <name evidence="9" type="ORF">LUZ63_004492</name>
</gene>
<protein>
    <recommendedName>
        <fullName evidence="6">Protein FAR1-RELATED SEQUENCE</fullName>
    </recommendedName>
</protein>